<dbReference type="NCBIfam" id="TIGR00172">
    <property type="entry name" value="maf"/>
    <property type="match status" value="1"/>
</dbReference>
<dbReference type="EMBL" id="VMKP01000003">
    <property type="protein sequence ID" value="TVO64386.1"/>
    <property type="molecule type" value="Genomic_DNA"/>
</dbReference>
<feature type="site" description="Important for substrate specificity" evidence="4">
    <location>
        <position position="164"/>
    </location>
</feature>
<comment type="subcellular location">
    <subcellularLocation>
        <location evidence="4">Cytoplasm</location>
    </subcellularLocation>
</comment>
<dbReference type="RefSeq" id="WP_144347982.1">
    <property type="nucleotide sequence ID" value="NZ_VMKP01000003.1"/>
</dbReference>
<dbReference type="InterPro" id="IPR003697">
    <property type="entry name" value="Maf-like"/>
</dbReference>
<gene>
    <name evidence="5" type="ORF">FPL11_06910</name>
</gene>
<feature type="active site" description="Proton acceptor" evidence="4">
    <location>
        <position position="81"/>
    </location>
</feature>
<feature type="site" description="Important for substrate specificity" evidence="4">
    <location>
        <position position="82"/>
    </location>
</feature>
<evidence type="ECO:0000256" key="3">
    <source>
        <dbReference type="ARBA" id="ARBA00023080"/>
    </source>
</evidence>
<dbReference type="GO" id="GO:0036218">
    <property type="term" value="F:dTTP diphosphatase activity"/>
    <property type="evidence" value="ECO:0007669"/>
    <property type="project" value="RHEA"/>
</dbReference>
<keyword evidence="3 4" id="KW-0546">Nucleotide metabolism</keyword>
<keyword evidence="2 4" id="KW-0378">Hydrolase</keyword>
<dbReference type="EC" id="3.6.1.9" evidence="4"/>
<keyword evidence="4" id="KW-0963">Cytoplasm</keyword>
<dbReference type="InterPro" id="IPR029001">
    <property type="entry name" value="ITPase-like_fam"/>
</dbReference>
<organism evidence="5 6">
    <name type="scientific">Spiribacter aquaticus</name>
    <dbReference type="NCBI Taxonomy" id="1935996"/>
    <lineage>
        <taxon>Bacteria</taxon>
        <taxon>Pseudomonadati</taxon>
        <taxon>Pseudomonadota</taxon>
        <taxon>Gammaproteobacteria</taxon>
        <taxon>Chromatiales</taxon>
        <taxon>Ectothiorhodospiraceae</taxon>
        <taxon>Spiribacter</taxon>
    </lineage>
</organism>
<dbReference type="GO" id="GO:0009117">
    <property type="term" value="P:nucleotide metabolic process"/>
    <property type="evidence" value="ECO:0007669"/>
    <property type="project" value="UniProtKB-KW"/>
</dbReference>
<comment type="similarity">
    <text evidence="4">Belongs to the Maf family. YhdE subfamily.</text>
</comment>
<dbReference type="CDD" id="cd00555">
    <property type="entry name" value="Maf"/>
    <property type="match status" value="1"/>
</dbReference>
<comment type="cofactor">
    <cofactor evidence="1 4">
        <name>a divalent metal cation</name>
        <dbReference type="ChEBI" id="CHEBI:60240"/>
    </cofactor>
</comment>
<evidence type="ECO:0000256" key="2">
    <source>
        <dbReference type="ARBA" id="ARBA00022801"/>
    </source>
</evidence>
<dbReference type="HAMAP" id="MF_00528">
    <property type="entry name" value="Maf"/>
    <property type="match status" value="1"/>
</dbReference>
<dbReference type="PANTHER" id="PTHR43213">
    <property type="entry name" value="BIFUNCTIONAL DTTP/UTP PYROPHOSPHATASE/METHYLTRANSFERASE PROTEIN-RELATED"/>
    <property type="match status" value="1"/>
</dbReference>
<comment type="function">
    <text evidence="4">Nucleoside triphosphate pyrophosphatase that hydrolyzes dTTP and UTP. May have a dual role in cell division arrest and in preventing the incorporation of modified nucleotides into cellular nucleic acids.</text>
</comment>
<dbReference type="PIRSF" id="PIRSF006305">
    <property type="entry name" value="Maf"/>
    <property type="match status" value="1"/>
</dbReference>
<comment type="caution">
    <text evidence="4">Lacks conserved residue(s) required for the propagation of feature annotation.</text>
</comment>
<dbReference type="Pfam" id="PF02545">
    <property type="entry name" value="Maf"/>
    <property type="match status" value="1"/>
</dbReference>
<proteinExistence type="inferred from homology"/>
<protein>
    <recommendedName>
        <fullName evidence="4">dTTP/UTP pyrophosphatase</fullName>
        <shortName evidence="4">dTTPase/UTPase</shortName>
        <ecNumber evidence="4">3.6.1.9</ecNumber>
    </recommendedName>
    <alternativeName>
        <fullName evidence="4">Nucleoside triphosphate pyrophosphatase</fullName>
    </alternativeName>
    <alternativeName>
        <fullName evidence="4">Nucleotide pyrophosphatase</fullName>
        <shortName evidence="4">Nucleotide PPase</shortName>
    </alternativeName>
</protein>
<feature type="site" description="Important for substrate specificity" evidence="4">
    <location>
        <position position="21"/>
    </location>
</feature>
<evidence type="ECO:0000256" key="4">
    <source>
        <dbReference type="HAMAP-Rule" id="MF_00528"/>
    </source>
</evidence>
<dbReference type="GO" id="GO:0005737">
    <property type="term" value="C:cytoplasm"/>
    <property type="evidence" value="ECO:0007669"/>
    <property type="project" value="UniProtKB-SubCell"/>
</dbReference>
<evidence type="ECO:0000313" key="6">
    <source>
        <dbReference type="Proteomes" id="UP000316688"/>
    </source>
</evidence>
<comment type="caution">
    <text evidence="5">The sequence shown here is derived from an EMBL/GenBank/DDBJ whole genome shotgun (WGS) entry which is preliminary data.</text>
</comment>
<reference evidence="5 6" key="1">
    <citation type="submission" date="2019-07" db="EMBL/GenBank/DDBJ databases">
        <title>Reclasification of Spiribacter aquaticus.</title>
        <authorList>
            <person name="Leon M.J."/>
            <person name="Sanchez-Porro C."/>
            <person name="Ventosa A."/>
        </authorList>
    </citation>
    <scope>NUCLEOTIDE SEQUENCE [LARGE SCALE GENOMIC DNA]</scope>
    <source>
        <strain evidence="5 6">SP30</strain>
    </source>
</reference>
<evidence type="ECO:0000256" key="1">
    <source>
        <dbReference type="ARBA" id="ARBA00001968"/>
    </source>
</evidence>
<dbReference type="SUPFAM" id="SSF52972">
    <property type="entry name" value="ITPase-like"/>
    <property type="match status" value="1"/>
</dbReference>
<evidence type="ECO:0000313" key="5">
    <source>
        <dbReference type="EMBL" id="TVO64386.1"/>
    </source>
</evidence>
<sequence>MTSTHPSTTDPDLVLASASPRRAEILERMGVRFQTVPQAVDEQVLPDETPEVFVFRLALEKARAGWAGLGGDGHVPVLGADTAVVVDDTLLGKPADRDAALGMLEQLSGRTHRVLTAIAMVDGQRELTRLSLSMVTLRHLGTAEREAYWRSGEPIDKAGGYAIQGRGGVFVEQLEGSYSGVMGLPMVETHDLLTEFGIDYQSRWLAEQ</sequence>
<comment type="catalytic activity">
    <reaction evidence="4">
        <text>dTTP + H2O = dTMP + diphosphate + H(+)</text>
        <dbReference type="Rhea" id="RHEA:28534"/>
        <dbReference type="ChEBI" id="CHEBI:15377"/>
        <dbReference type="ChEBI" id="CHEBI:15378"/>
        <dbReference type="ChEBI" id="CHEBI:33019"/>
        <dbReference type="ChEBI" id="CHEBI:37568"/>
        <dbReference type="ChEBI" id="CHEBI:63528"/>
        <dbReference type="EC" id="3.6.1.9"/>
    </reaction>
</comment>
<name>A0A557RGV9_9GAMM</name>
<comment type="catalytic activity">
    <reaction evidence="4">
        <text>UTP + H2O = UMP + diphosphate + H(+)</text>
        <dbReference type="Rhea" id="RHEA:29395"/>
        <dbReference type="ChEBI" id="CHEBI:15377"/>
        <dbReference type="ChEBI" id="CHEBI:15378"/>
        <dbReference type="ChEBI" id="CHEBI:33019"/>
        <dbReference type="ChEBI" id="CHEBI:46398"/>
        <dbReference type="ChEBI" id="CHEBI:57865"/>
        <dbReference type="EC" id="3.6.1.9"/>
    </reaction>
</comment>
<dbReference type="Gene3D" id="3.90.950.10">
    <property type="match status" value="1"/>
</dbReference>
<dbReference type="Proteomes" id="UP000316688">
    <property type="component" value="Unassembled WGS sequence"/>
</dbReference>
<dbReference type="AlphaFoldDB" id="A0A557RGV9"/>
<keyword evidence="6" id="KW-1185">Reference proteome</keyword>
<dbReference type="PANTHER" id="PTHR43213:SF5">
    <property type="entry name" value="BIFUNCTIONAL DTTP_UTP PYROPHOSPHATASE_METHYLTRANSFERASE PROTEIN-RELATED"/>
    <property type="match status" value="1"/>
</dbReference>
<dbReference type="GO" id="GO:0036221">
    <property type="term" value="F:UTP diphosphatase activity"/>
    <property type="evidence" value="ECO:0007669"/>
    <property type="project" value="RHEA"/>
</dbReference>
<accession>A0A557RGV9</accession>